<dbReference type="RefSeq" id="WP_221561793.1">
    <property type="nucleotide sequence ID" value="NZ_JAIGYQ010000002.1"/>
</dbReference>
<gene>
    <name evidence="1" type="ORF">K4G57_02700</name>
</gene>
<sequence>MKNIILKALSLSLLQKMGLASFHLFDIRSTQAFLSAHLQGSLHAQNEKEIIEFLAHLGGGAIVLSLF</sequence>
<proteinExistence type="predicted"/>
<protein>
    <submittedName>
        <fullName evidence="1">Uncharacterized protein</fullName>
    </submittedName>
</protein>
<comment type="caution">
    <text evidence="1">The sequence shown here is derived from an EMBL/GenBank/DDBJ whole genome shotgun (WGS) entry which is preliminary data.</text>
</comment>
<evidence type="ECO:0000313" key="2">
    <source>
        <dbReference type="Proteomes" id="UP000700059"/>
    </source>
</evidence>
<organism evidence="1 2">
    <name type="scientific">Helicobacter turcicus</name>
    <dbReference type="NCBI Taxonomy" id="2867412"/>
    <lineage>
        <taxon>Bacteria</taxon>
        <taxon>Pseudomonadati</taxon>
        <taxon>Campylobacterota</taxon>
        <taxon>Epsilonproteobacteria</taxon>
        <taxon>Campylobacterales</taxon>
        <taxon>Helicobacteraceae</taxon>
        <taxon>Helicobacter</taxon>
    </lineage>
</organism>
<name>A0ABS7JLX2_9HELI</name>
<keyword evidence="2" id="KW-1185">Reference proteome</keyword>
<dbReference type="EMBL" id="JAIGYQ010000002">
    <property type="protein sequence ID" value="MBX7490389.1"/>
    <property type="molecule type" value="Genomic_DNA"/>
</dbReference>
<reference evidence="1 2" key="1">
    <citation type="submission" date="2021-08" db="EMBL/GenBank/DDBJ databases">
        <title>Helicobacter spp. isolated from feces of Anatolian Ground Squirrel (Spermophilus xanthoprymnus) in Turkey.</title>
        <authorList>
            <person name="Aydin F."/>
            <person name="Abay S."/>
            <person name="Kayman T."/>
            <person name="Karakaya E."/>
            <person name="Saticioglu I.B."/>
        </authorList>
    </citation>
    <scope>NUCLEOTIDE SEQUENCE [LARGE SCALE GENOMIC DNA]</scope>
    <source>
        <strain evidence="1 2">Faydin-H70</strain>
    </source>
</reference>
<dbReference type="Proteomes" id="UP000700059">
    <property type="component" value="Unassembled WGS sequence"/>
</dbReference>
<accession>A0ABS7JLX2</accession>
<evidence type="ECO:0000313" key="1">
    <source>
        <dbReference type="EMBL" id="MBX7490389.1"/>
    </source>
</evidence>